<keyword evidence="2" id="KW-1185">Reference proteome</keyword>
<gene>
    <name evidence="1" type="ORF">NDU88_003726</name>
</gene>
<dbReference type="EMBL" id="JANPWB010000012">
    <property type="protein sequence ID" value="KAJ1115502.1"/>
    <property type="molecule type" value="Genomic_DNA"/>
</dbReference>
<protein>
    <submittedName>
        <fullName evidence="1">Uncharacterized protein</fullName>
    </submittedName>
</protein>
<comment type="caution">
    <text evidence="1">The sequence shown here is derived from an EMBL/GenBank/DDBJ whole genome shotgun (WGS) entry which is preliminary data.</text>
</comment>
<evidence type="ECO:0000313" key="2">
    <source>
        <dbReference type="Proteomes" id="UP001066276"/>
    </source>
</evidence>
<dbReference type="Proteomes" id="UP001066276">
    <property type="component" value="Chromosome 8"/>
</dbReference>
<organism evidence="1 2">
    <name type="scientific">Pleurodeles waltl</name>
    <name type="common">Iberian ribbed newt</name>
    <dbReference type="NCBI Taxonomy" id="8319"/>
    <lineage>
        <taxon>Eukaryota</taxon>
        <taxon>Metazoa</taxon>
        <taxon>Chordata</taxon>
        <taxon>Craniata</taxon>
        <taxon>Vertebrata</taxon>
        <taxon>Euteleostomi</taxon>
        <taxon>Amphibia</taxon>
        <taxon>Batrachia</taxon>
        <taxon>Caudata</taxon>
        <taxon>Salamandroidea</taxon>
        <taxon>Salamandridae</taxon>
        <taxon>Pleurodelinae</taxon>
        <taxon>Pleurodeles</taxon>
    </lineage>
</organism>
<dbReference type="AlphaFoldDB" id="A0AAV7NLH8"/>
<name>A0AAV7NLH8_PLEWA</name>
<proteinExistence type="predicted"/>
<sequence>MLLEELRSGFCQKISSIHYFPLRDIPNWKGGVPPLCEAPGWWSGRRSRRSSAVTGETQRFPAVREAVRAKRFGEEGRPRLGPWFAGLPVEAPQKRMCLGLPGGPLLMQRVRAASHGSRTLPSVKLDLRCWAEEEKREKYALEVREARARPVD</sequence>
<evidence type="ECO:0000313" key="1">
    <source>
        <dbReference type="EMBL" id="KAJ1115502.1"/>
    </source>
</evidence>
<accession>A0AAV7NLH8</accession>
<reference evidence="1" key="1">
    <citation type="journal article" date="2022" name="bioRxiv">
        <title>Sequencing and chromosome-scale assembly of the giantPleurodeles waltlgenome.</title>
        <authorList>
            <person name="Brown T."/>
            <person name="Elewa A."/>
            <person name="Iarovenko S."/>
            <person name="Subramanian E."/>
            <person name="Araus A.J."/>
            <person name="Petzold A."/>
            <person name="Susuki M."/>
            <person name="Suzuki K.-i.T."/>
            <person name="Hayashi T."/>
            <person name="Toyoda A."/>
            <person name="Oliveira C."/>
            <person name="Osipova E."/>
            <person name="Leigh N.D."/>
            <person name="Simon A."/>
            <person name="Yun M.H."/>
        </authorList>
    </citation>
    <scope>NUCLEOTIDE SEQUENCE</scope>
    <source>
        <strain evidence="1">20211129_DDA</strain>
        <tissue evidence="1">Liver</tissue>
    </source>
</reference>